<dbReference type="Gene3D" id="3.20.20.140">
    <property type="entry name" value="Metal-dependent hydrolases"/>
    <property type="match status" value="1"/>
</dbReference>
<evidence type="ECO:0000313" key="11">
    <source>
        <dbReference type="Proteomes" id="UP001362999"/>
    </source>
</evidence>
<keyword evidence="3" id="KW-0479">Metal-binding</keyword>
<dbReference type="Pfam" id="PF00962">
    <property type="entry name" value="A_deaminase"/>
    <property type="match status" value="1"/>
</dbReference>
<evidence type="ECO:0000256" key="3">
    <source>
        <dbReference type="ARBA" id="ARBA00022723"/>
    </source>
</evidence>
<keyword evidence="11" id="KW-1185">Reference proteome</keyword>
<evidence type="ECO:0000256" key="7">
    <source>
        <dbReference type="ARBA" id="ARBA00048787"/>
    </source>
</evidence>
<comment type="cofactor">
    <cofactor evidence="1">
        <name>Zn(2+)</name>
        <dbReference type="ChEBI" id="CHEBI:29105"/>
    </cofactor>
</comment>
<comment type="caution">
    <text evidence="10">The sequence shown here is derived from an EMBL/GenBank/DDBJ whole genome shotgun (WGS) entry which is preliminary data.</text>
</comment>
<dbReference type="GO" id="GO:0006154">
    <property type="term" value="P:adenosine catabolic process"/>
    <property type="evidence" value="ECO:0007669"/>
    <property type="project" value="TreeGrafter"/>
</dbReference>
<evidence type="ECO:0000256" key="4">
    <source>
        <dbReference type="ARBA" id="ARBA00022801"/>
    </source>
</evidence>
<dbReference type="PANTHER" id="PTHR11409">
    <property type="entry name" value="ADENOSINE DEAMINASE"/>
    <property type="match status" value="1"/>
</dbReference>
<comment type="catalytic activity">
    <reaction evidence="7">
        <text>N(6)-methyl-AMP + H2O + H(+) = IMP + methylamine</text>
        <dbReference type="Rhea" id="RHEA:16001"/>
        <dbReference type="ChEBI" id="CHEBI:15377"/>
        <dbReference type="ChEBI" id="CHEBI:15378"/>
        <dbReference type="ChEBI" id="CHEBI:58053"/>
        <dbReference type="ChEBI" id="CHEBI:59338"/>
        <dbReference type="ChEBI" id="CHEBI:144842"/>
    </reaction>
    <physiologicalReaction direction="left-to-right" evidence="7">
        <dbReference type="Rhea" id="RHEA:16002"/>
    </physiologicalReaction>
</comment>
<dbReference type="SUPFAM" id="SSF51556">
    <property type="entry name" value="Metallo-dependent hydrolases"/>
    <property type="match status" value="1"/>
</dbReference>
<dbReference type="GO" id="GO:0009117">
    <property type="term" value="P:nucleotide metabolic process"/>
    <property type="evidence" value="ECO:0007669"/>
    <property type="project" value="UniProtKB-KW"/>
</dbReference>
<dbReference type="Proteomes" id="UP001362999">
    <property type="component" value="Unassembled WGS sequence"/>
</dbReference>
<evidence type="ECO:0000259" key="9">
    <source>
        <dbReference type="Pfam" id="PF00962"/>
    </source>
</evidence>
<dbReference type="EMBL" id="JAWWNJ010000235">
    <property type="protein sequence ID" value="KAK6969047.1"/>
    <property type="molecule type" value="Genomic_DNA"/>
</dbReference>
<keyword evidence="5" id="KW-0862">Zinc</keyword>
<dbReference type="GO" id="GO:0004000">
    <property type="term" value="F:adenosine deaminase activity"/>
    <property type="evidence" value="ECO:0007669"/>
    <property type="project" value="TreeGrafter"/>
</dbReference>
<sequence length="371" mass="40348">MSSTISGPAAAALNSLTPSQLKFIQMLPKAELHAHLNGSIPISVLQELAQEFAHLSDSGLTSDAIEEGIAKLRNGVVLDEIHDFFNLFPAIYALTSNPSNLRRATRAVLEQFLDGENPQCAYLELRSTPRETPEMNRRQYVQAILDEVERYPPSKTNLIVSLDRKMTGDVLRECVEIAIGLKAEGKRVVGIDLCGDPTAGDMGVLEEHLSRARAAGLGITLHIAETPANTAAETIQLLSYTPDRLGHATFLNDEAKSIVLDKKMCIEICLTSNLLCKTVSSLDAHHIRYYLQNDHPIVICTDDTLPFRTSLVGEYALLLAASPLGLGLTQDEVKRVAEMGIGATFQSRLNPPDAVRGTGQARKVETKARGG</sequence>
<proteinExistence type="inferred from homology"/>
<organism evidence="10 11">
    <name type="scientific">Favolaschia claudopus</name>
    <dbReference type="NCBI Taxonomy" id="2862362"/>
    <lineage>
        <taxon>Eukaryota</taxon>
        <taxon>Fungi</taxon>
        <taxon>Dikarya</taxon>
        <taxon>Basidiomycota</taxon>
        <taxon>Agaricomycotina</taxon>
        <taxon>Agaricomycetes</taxon>
        <taxon>Agaricomycetidae</taxon>
        <taxon>Agaricales</taxon>
        <taxon>Marasmiineae</taxon>
        <taxon>Mycenaceae</taxon>
        <taxon>Favolaschia</taxon>
    </lineage>
</organism>
<keyword evidence="6" id="KW-0546">Nucleotide metabolism</keyword>
<dbReference type="AlphaFoldDB" id="A0AAV9Z2B7"/>
<feature type="domain" description="Adenosine deaminase" evidence="9">
    <location>
        <begin position="28"/>
        <end position="346"/>
    </location>
</feature>
<evidence type="ECO:0000256" key="1">
    <source>
        <dbReference type="ARBA" id="ARBA00001947"/>
    </source>
</evidence>
<evidence type="ECO:0000313" key="10">
    <source>
        <dbReference type="EMBL" id="KAK6969047.1"/>
    </source>
</evidence>
<evidence type="ECO:0000256" key="5">
    <source>
        <dbReference type="ARBA" id="ARBA00022833"/>
    </source>
</evidence>
<keyword evidence="4 10" id="KW-0378">Hydrolase</keyword>
<feature type="compositionally biased region" description="Basic and acidic residues" evidence="8">
    <location>
        <begin position="362"/>
        <end position="371"/>
    </location>
</feature>
<gene>
    <name evidence="10" type="ORF">R3P38DRAFT_3148166</name>
</gene>
<name>A0AAV9Z2B7_9AGAR</name>
<feature type="region of interest" description="Disordered" evidence="8">
    <location>
        <begin position="352"/>
        <end position="371"/>
    </location>
</feature>
<evidence type="ECO:0000256" key="8">
    <source>
        <dbReference type="SAM" id="MobiDB-lite"/>
    </source>
</evidence>
<dbReference type="InterPro" id="IPR001365">
    <property type="entry name" value="A_deaminase_dom"/>
</dbReference>
<accession>A0AAV9Z2B7</accession>
<protein>
    <submittedName>
        <fullName evidence="10">Metallo-dependent hydrolase</fullName>
    </submittedName>
</protein>
<dbReference type="InterPro" id="IPR006330">
    <property type="entry name" value="Ado/ade_deaminase"/>
</dbReference>
<evidence type="ECO:0000256" key="6">
    <source>
        <dbReference type="ARBA" id="ARBA00023080"/>
    </source>
</evidence>
<reference evidence="10 11" key="1">
    <citation type="journal article" date="2024" name="J Genomics">
        <title>Draft genome sequencing and assembly of Favolaschia claudopus CIRM-BRFM 2984 isolated from oak limbs.</title>
        <authorList>
            <person name="Navarro D."/>
            <person name="Drula E."/>
            <person name="Chaduli D."/>
            <person name="Cazenave R."/>
            <person name="Ahrendt S."/>
            <person name="Wang J."/>
            <person name="Lipzen A."/>
            <person name="Daum C."/>
            <person name="Barry K."/>
            <person name="Grigoriev I.V."/>
            <person name="Favel A."/>
            <person name="Rosso M.N."/>
            <person name="Martin F."/>
        </authorList>
    </citation>
    <scope>NUCLEOTIDE SEQUENCE [LARGE SCALE GENOMIC DNA]</scope>
    <source>
        <strain evidence="10 11">CIRM-BRFM 2984</strain>
    </source>
</reference>
<dbReference type="PANTHER" id="PTHR11409:SF42">
    <property type="entry name" value="ADENOSINE DEAMINASE-LIKE PROTEIN"/>
    <property type="match status" value="1"/>
</dbReference>
<dbReference type="InterPro" id="IPR032466">
    <property type="entry name" value="Metal_Hydrolase"/>
</dbReference>
<evidence type="ECO:0000256" key="2">
    <source>
        <dbReference type="ARBA" id="ARBA00006676"/>
    </source>
</evidence>
<dbReference type="GO" id="GO:0046872">
    <property type="term" value="F:metal ion binding"/>
    <property type="evidence" value="ECO:0007669"/>
    <property type="project" value="UniProtKB-KW"/>
</dbReference>
<dbReference type="GO" id="GO:0046103">
    <property type="term" value="P:inosine biosynthetic process"/>
    <property type="evidence" value="ECO:0007669"/>
    <property type="project" value="TreeGrafter"/>
</dbReference>
<comment type="similarity">
    <text evidence="2">Belongs to the metallo-dependent hydrolases superfamily. Adenosine and AMP deaminases family.</text>
</comment>